<gene>
    <name evidence="4" type="ORF">BARRO_130104</name>
    <name evidence="5" type="ORF">O99_00795</name>
</gene>
<dbReference type="Proteomes" id="UP000027336">
    <property type="component" value="Unassembled WGS sequence"/>
</dbReference>
<organism evidence="4">
    <name type="scientific">Bartonella rochalimae ATCC BAA-1498</name>
    <dbReference type="NCBI Taxonomy" id="685782"/>
    <lineage>
        <taxon>Bacteria</taxon>
        <taxon>Pseudomonadati</taxon>
        <taxon>Pseudomonadota</taxon>
        <taxon>Alphaproteobacteria</taxon>
        <taxon>Hyphomicrobiales</taxon>
        <taxon>Bartonellaceae</taxon>
        <taxon>Bartonella</taxon>
    </lineage>
</organism>
<protein>
    <submittedName>
        <fullName evidence="4">Uncharacterized protein</fullName>
    </submittedName>
</protein>
<keyword evidence="1" id="KW-0175">Coiled coil</keyword>
<proteinExistence type="predicted"/>
<dbReference type="PATRIC" id="fig|685782.3.peg.817"/>
<keyword evidence="3" id="KW-0812">Transmembrane</keyword>
<dbReference type="EMBL" id="AHPK01000014">
    <property type="protein sequence ID" value="KEC54897.1"/>
    <property type="molecule type" value="Genomic_DNA"/>
</dbReference>
<keyword evidence="3" id="KW-0472">Membrane</keyword>
<evidence type="ECO:0000313" key="6">
    <source>
        <dbReference type="Proteomes" id="UP000027336"/>
    </source>
</evidence>
<feature type="coiled-coil region" evidence="1">
    <location>
        <begin position="104"/>
        <end position="131"/>
    </location>
</feature>
<accession>E6YNM2</accession>
<dbReference type="eggNOG" id="COG4223">
    <property type="taxonomic scope" value="Bacteria"/>
</dbReference>
<feature type="transmembrane region" description="Helical" evidence="3">
    <location>
        <begin position="54"/>
        <end position="80"/>
    </location>
</feature>
<dbReference type="OrthoDB" id="8480612at2"/>
<evidence type="ECO:0000313" key="5">
    <source>
        <dbReference type="EMBL" id="KEC54897.1"/>
    </source>
</evidence>
<sequence>MVNSSRSKEKLKSSKASKASVVKSEIIAHDSEQETQHSKEPIITKQSDVERKTVSGVAFTSLMVSGIICGLITISLWVGLQRAGFLPSFLVVDHLEEEKNLQITRHVKEKAEETEKQLNHMLQQFDVLKREFSSFSSQQVEAFQEDESFQKERSKSLALLEKKVDAFEKNIQTLMRISEDVKTALFVGESNKNDIITLKQQLDTVQKEIFTQNSEKNGINTARFVAVNALKNAIDRGGSYVRELETVQHFSSSVEGLDLLQKTAHTGLPSSAKLSADFAYVADKIVGTQNSLASDADFLKKIEIWIKSFIVSRPIGYVEGTTVPAIVARMEVSIQAGDYEKALAEWQTLPQNAKHISVDFIDQLKRHLAVQHVLQQLLIGMPKETSEAAKM</sequence>
<reference evidence="4" key="1">
    <citation type="journal article" date="2011" name="PLoS Genet.">
        <title>Parallel evolution of a type IV secretion system in radiating lineages of the host-restricted bacterial pathogen Bartonella.</title>
        <authorList>
            <person name="Engel P."/>
            <person name="Salzburger W."/>
            <person name="Liesch M."/>
            <person name="Chang C.C."/>
            <person name="Maruyama S."/>
            <person name="Lanz C."/>
            <person name="Calteau A."/>
            <person name="Lajus A."/>
            <person name="Medigue C."/>
            <person name="Schuster S.C."/>
            <person name="Dehio C."/>
        </authorList>
    </citation>
    <scope>NUCLEOTIDE SEQUENCE</scope>
    <source>
        <strain evidence="4">ATCC BAA-1498</strain>
    </source>
</reference>
<evidence type="ECO:0000256" key="3">
    <source>
        <dbReference type="SAM" id="Phobius"/>
    </source>
</evidence>
<evidence type="ECO:0000313" key="4">
    <source>
        <dbReference type="EMBL" id="CBI78460.1"/>
    </source>
</evidence>
<dbReference type="HOGENOM" id="CLU_040284_0_0_5"/>
<feature type="compositionally biased region" description="Basic and acidic residues" evidence="2">
    <location>
        <begin position="1"/>
        <end position="12"/>
    </location>
</feature>
<feature type="region of interest" description="Disordered" evidence="2">
    <location>
        <begin position="27"/>
        <end position="46"/>
    </location>
</feature>
<evidence type="ECO:0000256" key="2">
    <source>
        <dbReference type="SAM" id="MobiDB-lite"/>
    </source>
</evidence>
<keyword evidence="6" id="KW-1185">Reference proteome</keyword>
<evidence type="ECO:0000256" key="1">
    <source>
        <dbReference type="SAM" id="Coils"/>
    </source>
</evidence>
<name>E6YNM2_9HYPH</name>
<keyword evidence="3" id="KW-1133">Transmembrane helix</keyword>
<reference evidence="5 6" key="2">
    <citation type="submission" date="2012-04" db="EMBL/GenBank/DDBJ databases">
        <title>The Genome Sequence of Bartonella rochalimae BMGH.</title>
        <authorList>
            <consortium name="The Broad Institute Genome Sequencing Platform"/>
            <consortium name="The Broad Institute Genome Sequencing Center for Infectious Disease"/>
            <person name="Feldgarden M."/>
            <person name="Kirby J."/>
            <person name="Kosoy M."/>
            <person name="Birtles R."/>
            <person name="Probert W.S."/>
            <person name="Chiaraviglio L."/>
            <person name="Walker B."/>
            <person name="Young S.K."/>
            <person name="Zeng Q."/>
            <person name="Gargeya S."/>
            <person name="Fitzgerald M."/>
            <person name="Haas B."/>
            <person name="Abouelleil A."/>
            <person name="Alvarado L."/>
            <person name="Arachchi H.M."/>
            <person name="Berlin A.M."/>
            <person name="Chapman S.B."/>
            <person name="Goldberg J."/>
            <person name="Griggs A."/>
            <person name="Gujja S."/>
            <person name="Hansen M."/>
            <person name="Howarth C."/>
            <person name="Imamovic A."/>
            <person name="Larimer J."/>
            <person name="McCowen C."/>
            <person name="Montmayeur A."/>
            <person name="Murphy C."/>
            <person name="Neiman D."/>
            <person name="Pearson M."/>
            <person name="Priest M."/>
            <person name="Roberts A."/>
            <person name="Saif S."/>
            <person name="Shea T."/>
            <person name="Sisk P."/>
            <person name="Sykes S."/>
            <person name="Wortman J."/>
            <person name="Nusbaum C."/>
            <person name="Birren B."/>
        </authorList>
    </citation>
    <scope>NUCLEOTIDE SEQUENCE [LARGE SCALE GENOMIC DNA]</scope>
    <source>
        <strain evidence="5 6">ATCC BAA-1498</strain>
    </source>
</reference>
<feature type="region of interest" description="Disordered" evidence="2">
    <location>
        <begin position="1"/>
        <end position="22"/>
    </location>
</feature>
<dbReference type="EMBL" id="FN645467">
    <property type="protein sequence ID" value="CBI78460.1"/>
    <property type="molecule type" value="Genomic_DNA"/>
</dbReference>
<dbReference type="AlphaFoldDB" id="E6YNM2"/>
<dbReference type="RefSeq" id="WP_035006467.1">
    <property type="nucleotide sequence ID" value="NZ_KL407337.1"/>
</dbReference>